<proteinExistence type="inferred from homology"/>
<dbReference type="EC" id="2.4.2.21" evidence="4 11"/>
<sequence>MSNDEQTIRAAAATIAPPDEAAIAAAAARLNSLTKPPGSLGRLEELALQLAGATGSARPVLDRKAVVVMAADHGVCAEGVSAYPPEVTAQMVLNFLRGGAAVNVLAAQAGADVHCVDIGVNAELSHPGLLARKVRPGTANMTVGPAMSRSEAAAAVRTGIVLAGELAGQGYRVLATGEMGIGNTTASAALMCVLAGYTPEQSVGLGTGIDETRRGHKIETVARAIACNAPKASDALDALAKVGGLEIAGLAGLMLGAAGQRLPVVVDGFISTAAALVALRLAPGLRPYLIASHQSGEQGHRLLLESLGLRPPLQLDMRLGEGTGAVLCLHLLEAAVRVLDEMATFAEAGVSDKDELKER</sequence>
<evidence type="ECO:0000256" key="7">
    <source>
        <dbReference type="ARBA" id="ARBA00022676"/>
    </source>
</evidence>
<dbReference type="InterPro" id="IPR023195">
    <property type="entry name" value="Nict_dMeBzImd_PRibTrfase_N"/>
</dbReference>
<dbReference type="RefSeq" id="WP_190919486.1">
    <property type="nucleotide sequence ID" value="NZ_JACXIZ010000027.1"/>
</dbReference>
<protein>
    <recommendedName>
        <fullName evidence="5 11">Nicotinate-nucleotide--dimethylbenzimidazole phosphoribosyltransferase</fullName>
        <shortName evidence="11">NN:DBI PRT</shortName>
        <ecNumber evidence="4 11">2.4.2.21</ecNumber>
    </recommendedName>
    <alternativeName>
        <fullName evidence="9 11">N(1)-alpha-phosphoribosyltransferase</fullName>
    </alternativeName>
</protein>
<evidence type="ECO:0000313" key="12">
    <source>
        <dbReference type="EMBL" id="MBD2846788.1"/>
    </source>
</evidence>
<evidence type="ECO:0000256" key="2">
    <source>
        <dbReference type="ARBA" id="ARBA00005049"/>
    </source>
</evidence>
<reference evidence="12" key="1">
    <citation type="submission" date="2020-09" db="EMBL/GenBank/DDBJ databases">
        <title>A novel bacterium of genus Paenibacillus, isolated from South China Sea.</title>
        <authorList>
            <person name="Huang H."/>
            <person name="Mo K."/>
            <person name="Hu Y."/>
        </authorList>
    </citation>
    <scope>NUCLEOTIDE SEQUENCE</scope>
    <source>
        <strain evidence="12">IB182496</strain>
    </source>
</reference>
<dbReference type="Gene3D" id="1.10.1610.10">
    <property type="match status" value="1"/>
</dbReference>
<evidence type="ECO:0000256" key="4">
    <source>
        <dbReference type="ARBA" id="ARBA00011991"/>
    </source>
</evidence>
<evidence type="ECO:0000256" key="11">
    <source>
        <dbReference type="HAMAP-Rule" id="MF_00230"/>
    </source>
</evidence>
<dbReference type="PANTHER" id="PTHR43463">
    <property type="entry name" value="NICOTINATE-NUCLEOTIDE--DIMETHYLBENZIMIDAZOLE PHOSPHORIBOSYLTRANSFERASE"/>
    <property type="match status" value="1"/>
</dbReference>
<evidence type="ECO:0000256" key="9">
    <source>
        <dbReference type="ARBA" id="ARBA00030686"/>
    </source>
</evidence>
<evidence type="ECO:0000256" key="3">
    <source>
        <dbReference type="ARBA" id="ARBA00007110"/>
    </source>
</evidence>
<keyword evidence="13" id="KW-1185">Reference proteome</keyword>
<evidence type="ECO:0000313" key="13">
    <source>
        <dbReference type="Proteomes" id="UP000621560"/>
    </source>
</evidence>
<dbReference type="EMBL" id="JACXIZ010000027">
    <property type="protein sequence ID" value="MBD2846788.1"/>
    <property type="molecule type" value="Genomic_DNA"/>
</dbReference>
<name>A0A927BWT1_9BACL</name>
<evidence type="ECO:0000256" key="8">
    <source>
        <dbReference type="ARBA" id="ARBA00022679"/>
    </source>
</evidence>
<dbReference type="InterPro" id="IPR003200">
    <property type="entry name" value="Nict_dMeBzImd_PRibTrfase"/>
</dbReference>
<gene>
    <name evidence="11 12" type="primary">cobT</name>
    <name evidence="12" type="ORF">IDH44_16450</name>
</gene>
<dbReference type="GO" id="GO:0008939">
    <property type="term" value="F:nicotinate-nucleotide-dimethylbenzimidazole phosphoribosyltransferase activity"/>
    <property type="evidence" value="ECO:0007669"/>
    <property type="project" value="UniProtKB-UniRule"/>
</dbReference>
<keyword evidence="8 11" id="KW-0808">Transferase</keyword>
<dbReference type="GO" id="GO:0009236">
    <property type="term" value="P:cobalamin biosynthetic process"/>
    <property type="evidence" value="ECO:0007669"/>
    <property type="project" value="UniProtKB-UniRule"/>
</dbReference>
<dbReference type="Proteomes" id="UP000621560">
    <property type="component" value="Unassembled WGS sequence"/>
</dbReference>
<dbReference type="PANTHER" id="PTHR43463:SF1">
    <property type="entry name" value="NICOTINATE-NUCLEOTIDE--DIMETHYLBENZIMIDAZOLE PHOSPHORIBOSYLTRANSFERASE"/>
    <property type="match status" value="1"/>
</dbReference>
<comment type="function">
    <text evidence="1 11">Catalyzes the synthesis of alpha-ribazole-5'-phosphate from nicotinate mononucleotide (NAMN) and 5,6-dimethylbenzimidazole (DMB).</text>
</comment>
<comment type="pathway">
    <text evidence="2 11">Nucleoside biosynthesis; alpha-ribazole biosynthesis; alpha-ribazole from 5,6-dimethylbenzimidazole: step 1/2.</text>
</comment>
<dbReference type="InterPro" id="IPR036087">
    <property type="entry name" value="Nict_dMeBzImd_PRibTrfase_sf"/>
</dbReference>
<dbReference type="Gene3D" id="3.40.50.10210">
    <property type="match status" value="1"/>
</dbReference>
<feature type="active site" description="Proton acceptor" evidence="11">
    <location>
        <position position="321"/>
    </location>
</feature>
<dbReference type="FunFam" id="3.40.50.10210:FF:000001">
    <property type="entry name" value="Nicotinate-nucleotide--dimethylbenzimidazole phosphoribosyltransferase"/>
    <property type="match status" value="1"/>
</dbReference>
<keyword evidence="6 11" id="KW-0169">Cobalamin biosynthesis</keyword>
<comment type="caution">
    <text evidence="12">The sequence shown here is derived from an EMBL/GenBank/DDBJ whole genome shotgun (WGS) entry which is preliminary data.</text>
</comment>
<keyword evidence="7 11" id="KW-0328">Glycosyltransferase</keyword>
<evidence type="ECO:0000256" key="10">
    <source>
        <dbReference type="ARBA" id="ARBA00047340"/>
    </source>
</evidence>
<evidence type="ECO:0000256" key="6">
    <source>
        <dbReference type="ARBA" id="ARBA00022573"/>
    </source>
</evidence>
<comment type="catalytic activity">
    <reaction evidence="10 11">
        <text>5,6-dimethylbenzimidazole + nicotinate beta-D-ribonucleotide = alpha-ribazole 5'-phosphate + nicotinate + H(+)</text>
        <dbReference type="Rhea" id="RHEA:11196"/>
        <dbReference type="ChEBI" id="CHEBI:15378"/>
        <dbReference type="ChEBI" id="CHEBI:15890"/>
        <dbReference type="ChEBI" id="CHEBI:32544"/>
        <dbReference type="ChEBI" id="CHEBI:57502"/>
        <dbReference type="ChEBI" id="CHEBI:57918"/>
        <dbReference type="EC" id="2.4.2.21"/>
    </reaction>
</comment>
<dbReference type="Pfam" id="PF02277">
    <property type="entry name" value="DBI_PRT"/>
    <property type="match status" value="1"/>
</dbReference>
<organism evidence="12 13">
    <name type="scientific">Paenibacillus sabuli</name>
    <dbReference type="NCBI Taxonomy" id="2772509"/>
    <lineage>
        <taxon>Bacteria</taxon>
        <taxon>Bacillati</taxon>
        <taxon>Bacillota</taxon>
        <taxon>Bacilli</taxon>
        <taxon>Bacillales</taxon>
        <taxon>Paenibacillaceae</taxon>
        <taxon>Paenibacillus</taxon>
    </lineage>
</organism>
<accession>A0A927BWT1</accession>
<dbReference type="NCBIfam" id="TIGR03160">
    <property type="entry name" value="cobT_DBIPRT"/>
    <property type="match status" value="1"/>
</dbReference>
<evidence type="ECO:0000256" key="1">
    <source>
        <dbReference type="ARBA" id="ARBA00002197"/>
    </source>
</evidence>
<dbReference type="SUPFAM" id="SSF52733">
    <property type="entry name" value="Nicotinate mononucleotide:5,6-dimethylbenzimidazole phosphoribosyltransferase (CobT)"/>
    <property type="match status" value="1"/>
</dbReference>
<dbReference type="AlphaFoldDB" id="A0A927BWT1"/>
<comment type="similarity">
    <text evidence="3 11">Belongs to the CobT family.</text>
</comment>
<dbReference type="HAMAP" id="MF_00230">
    <property type="entry name" value="CobT"/>
    <property type="match status" value="1"/>
</dbReference>
<dbReference type="CDD" id="cd02439">
    <property type="entry name" value="DMB-PRT_CobT"/>
    <property type="match status" value="1"/>
</dbReference>
<dbReference type="NCBIfam" id="NF000996">
    <property type="entry name" value="PRK00105.1"/>
    <property type="match status" value="1"/>
</dbReference>
<dbReference type="InterPro" id="IPR017846">
    <property type="entry name" value="Nict_dMeBzImd_PRibTrfase_bact"/>
</dbReference>
<evidence type="ECO:0000256" key="5">
    <source>
        <dbReference type="ARBA" id="ARBA00015486"/>
    </source>
</evidence>